<dbReference type="GO" id="GO:0005886">
    <property type="term" value="C:plasma membrane"/>
    <property type="evidence" value="ECO:0007669"/>
    <property type="project" value="TreeGrafter"/>
</dbReference>
<accession>A0A1G6HEV9</accession>
<feature type="transmembrane region" description="Helical" evidence="1">
    <location>
        <begin position="128"/>
        <end position="148"/>
    </location>
</feature>
<sequence>MMVTLLIAKLILYKLGFLFMLILLFQAIWPITCALLFGWLVGKNANTRLHRFFSKSIGYFIWLLLISVGMQFGEVLANPKTGLSIVGSAMLYAGLLSVVTFLALMPFQRNPQMTNTQVISLKEIIAPIKACFLAILMVVIGGVLYFLLPNSARSVNLSGYLLYLVIFMIGAELSTVKIERITKQHLYVPLMALLVWPLVAWVLSWFYPQDTLTLMMLGGGLGWFSLSGSLVAELTQSNQLGGFALLTDLFREIFSIIFIYLFGRRFSLSALGICGATAMDSTLPFVKKNCTPSDVQIAIFSGFILSLLAPFLIIICASLR</sequence>
<feature type="transmembrane region" description="Helical" evidence="1">
    <location>
        <begin position="186"/>
        <end position="207"/>
    </location>
</feature>
<dbReference type="EMBL" id="FMYL01000005">
    <property type="protein sequence ID" value="SDB92769.1"/>
    <property type="molecule type" value="Genomic_DNA"/>
</dbReference>
<evidence type="ECO:0000313" key="2">
    <source>
        <dbReference type="EMBL" id="SDB92769.1"/>
    </source>
</evidence>
<feature type="transmembrane region" description="Helical" evidence="1">
    <location>
        <begin position="12"/>
        <end position="40"/>
    </location>
</feature>
<dbReference type="STRING" id="1219383.SAMN05421733_105117"/>
<dbReference type="Pfam" id="PF03956">
    <property type="entry name" value="Lys_export"/>
    <property type="match status" value="1"/>
</dbReference>
<dbReference type="Proteomes" id="UP000242501">
    <property type="component" value="Unassembled WGS sequence"/>
</dbReference>
<evidence type="ECO:0000256" key="1">
    <source>
        <dbReference type="SAM" id="Phobius"/>
    </source>
</evidence>
<feature type="transmembrane region" description="Helical" evidence="1">
    <location>
        <begin position="52"/>
        <end position="73"/>
    </location>
</feature>
<feature type="transmembrane region" description="Helical" evidence="1">
    <location>
        <begin position="154"/>
        <end position="174"/>
    </location>
</feature>
<reference evidence="3" key="1">
    <citation type="submission" date="2016-09" db="EMBL/GenBank/DDBJ databases">
        <authorList>
            <person name="Varghese N."/>
            <person name="Submissions S."/>
        </authorList>
    </citation>
    <scope>NUCLEOTIDE SEQUENCE [LARGE SCALE GENOMIC DNA]</scope>
    <source>
        <strain evidence="3">ANC 4422</strain>
    </source>
</reference>
<dbReference type="PANTHER" id="PTHR35804">
    <property type="entry name" value="LYSINE EXPORTER LYSO"/>
    <property type="match status" value="1"/>
</dbReference>
<organism evidence="2 3">
    <name type="scientific">Acinetobacter boissieri</name>
    <dbReference type="NCBI Taxonomy" id="1219383"/>
    <lineage>
        <taxon>Bacteria</taxon>
        <taxon>Pseudomonadati</taxon>
        <taxon>Pseudomonadota</taxon>
        <taxon>Gammaproteobacteria</taxon>
        <taxon>Moraxellales</taxon>
        <taxon>Moraxellaceae</taxon>
        <taxon>Acinetobacter</taxon>
    </lineage>
</organism>
<feature type="transmembrane region" description="Helical" evidence="1">
    <location>
        <begin position="298"/>
        <end position="319"/>
    </location>
</feature>
<feature type="transmembrane region" description="Helical" evidence="1">
    <location>
        <begin position="213"/>
        <end position="232"/>
    </location>
</feature>
<dbReference type="PANTHER" id="PTHR35804:SF1">
    <property type="entry name" value="LYSINE EXPORTER LYSO"/>
    <property type="match status" value="1"/>
</dbReference>
<feature type="transmembrane region" description="Helical" evidence="1">
    <location>
        <begin position="85"/>
        <end position="107"/>
    </location>
</feature>
<keyword evidence="3" id="KW-1185">Reference proteome</keyword>
<keyword evidence="1" id="KW-0812">Transmembrane</keyword>
<dbReference type="OrthoDB" id="5451742at2"/>
<keyword evidence="1" id="KW-0472">Membrane</keyword>
<dbReference type="InterPro" id="IPR005642">
    <property type="entry name" value="LysO"/>
</dbReference>
<name>A0A1G6HEV9_9GAMM</name>
<protein>
    <submittedName>
        <fullName evidence="2">Uncharacterized membrane protein YbjE, DUF340 family</fullName>
    </submittedName>
</protein>
<gene>
    <name evidence="2" type="ORF">SAMN05421733_105117</name>
</gene>
<proteinExistence type="predicted"/>
<evidence type="ECO:0000313" key="3">
    <source>
        <dbReference type="Proteomes" id="UP000242501"/>
    </source>
</evidence>
<dbReference type="GO" id="GO:0015661">
    <property type="term" value="F:L-lysine efflux transmembrane transporter activity"/>
    <property type="evidence" value="ECO:0007669"/>
    <property type="project" value="InterPro"/>
</dbReference>
<dbReference type="AlphaFoldDB" id="A0A1G6HEV9"/>
<keyword evidence="1" id="KW-1133">Transmembrane helix</keyword>